<evidence type="ECO:0000313" key="5">
    <source>
        <dbReference type="Proteomes" id="UP000190857"/>
    </source>
</evidence>
<keyword evidence="5" id="KW-1185">Reference proteome</keyword>
<feature type="signal peptide" evidence="2">
    <location>
        <begin position="1"/>
        <end position="30"/>
    </location>
</feature>
<sequence>MKTSTRQNTAVALAGIAVIGGLAGCSSAGADAEGTGSTSGSGSTSASTPAAGATSESSSGAAGSGADASALKDGTYTEDGSYNSPGGEESITVKLTLAGGVVEDLDVTSNATNPNSKKYQGEFVDGINDIVVGKSIDDLNVSKVAGSSLTSGGFNDAIDKIIADAS</sequence>
<dbReference type="Proteomes" id="UP000190857">
    <property type="component" value="Unassembled WGS sequence"/>
</dbReference>
<dbReference type="GO" id="GO:0010181">
    <property type="term" value="F:FMN binding"/>
    <property type="evidence" value="ECO:0007669"/>
    <property type="project" value="InterPro"/>
</dbReference>
<dbReference type="InterPro" id="IPR007329">
    <property type="entry name" value="FMN-bd"/>
</dbReference>
<proteinExistence type="predicted"/>
<dbReference type="AlphaFoldDB" id="A0A1T5KI00"/>
<evidence type="ECO:0000259" key="3">
    <source>
        <dbReference type="SMART" id="SM00900"/>
    </source>
</evidence>
<dbReference type="SMART" id="SM00900">
    <property type="entry name" value="FMN_bind"/>
    <property type="match status" value="1"/>
</dbReference>
<evidence type="ECO:0000256" key="1">
    <source>
        <dbReference type="SAM" id="MobiDB-lite"/>
    </source>
</evidence>
<dbReference type="GO" id="GO:0016020">
    <property type="term" value="C:membrane"/>
    <property type="evidence" value="ECO:0007669"/>
    <property type="project" value="InterPro"/>
</dbReference>
<gene>
    <name evidence="4" type="ORF">SAMN06309945_2265</name>
</gene>
<dbReference type="PROSITE" id="PS51257">
    <property type="entry name" value="PROKAR_LIPOPROTEIN"/>
    <property type="match status" value="1"/>
</dbReference>
<feature type="compositionally biased region" description="Low complexity" evidence="1">
    <location>
        <begin position="28"/>
        <end position="69"/>
    </location>
</feature>
<feature type="chain" id="PRO_5013024547" description="FMN-binding domain-containing protein" evidence="2">
    <location>
        <begin position="31"/>
        <end position="166"/>
    </location>
</feature>
<reference evidence="4 5" key="1">
    <citation type="submission" date="2017-02" db="EMBL/GenBank/DDBJ databases">
        <authorList>
            <person name="Peterson S.W."/>
        </authorList>
    </citation>
    <scope>NUCLEOTIDE SEQUENCE [LARGE SCALE GENOMIC DNA]</scope>
    <source>
        <strain evidence="4 5">VKM Ac-2059</strain>
    </source>
</reference>
<protein>
    <recommendedName>
        <fullName evidence="3">FMN-binding domain-containing protein</fullName>
    </recommendedName>
</protein>
<keyword evidence="2" id="KW-0732">Signal</keyword>
<feature type="domain" description="FMN-binding" evidence="3">
    <location>
        <begin position="87"/>
        <end position="165"/>
    </location>
</feature>
<evidence type="ECO:0000313" key="4">
    <source>
        <dbReference type="EMBL" id="SKC63374.1"/>
    </source>
</evidence>
<dbReference type="EMBL" id="FUZP01000002">
    <property type="protein sequence ID" value="SKC63374.1"/>
    <property type="molecule type" value="Genomic_DNA"/>
</dbReference>
<dbReference type="RefSeq" id="WP_079728309.1">
    <property type="nucleotide sequence ID" value="NZ_FUZP01000002.1"/>
</dbReference>
<feature type="region of interest" description="Disordered" evidence="1">
    <location>
        <begin position="28"/>
        <end position="89"/>
    </location>
</feature>
<organism evidence="4 5">
    <name type="scientific">Okibacterium fritillariae</name>
    <dbReference type="NCBI Taxonomy" id="123320"/>
    <lineage>
        <taxon>Bacteria</taxon>
        <taxon>Bacillati</taxon>
        <taxon>Actinomycetota</taxon>
        <taxon>Actinomycetes</taxon>
        <taxon>Micrococcales</taxon>
        <taxon>Microbacteriaceae</taxon>
        <taxon>Okibacterium</taxon>
    </lineage>
</organism>
<name>A0A1T5KI00_9MICO</name>
<dbReference type="STRING" id="123320.SAMN06309945_2265"/>
<accession>A0A1T5KI00</accession>
<evidence type="ECO:0000256" key="2">
    <source>
        <dbReference type="SAM" id="SignalP"/>
    </source>
</evidence>
<dbReference type="OrthoDB" id="4232596at2"/>